<keyword evidence="2" id="KW-1185">Reference proteome</keyword>
<sequence>MTRLFNKEQHVGIYPGFKVLGLPYLQGKDKQRFTMYLFLPNAKHGLPSLIEKIATSGSDFLERHLPNEMLEVGRFLIPKFKISFAFEASEMLEELGLVLPFSTDGEGELTEMVEGGNGLYVSSIHLKSFVEVNEQGIEAAAASEAILMLQSLTTYEVNFVADHPFLFVIREDTTGVVVFMGQEVDSLYEKRDRMIEIFKDTDTQSLKLSNNGDEDAEKNLDIQLWDNPDLFDTGLSPYQVDEEICNDDNVVEEDSLHDDLSHGFDDDQSDEEDVMKQNDEKGGMSLRLLERF</sequence>
<evidence type="ECO:0000313" key="2">
    <source>
        <dbReference type="Proteomes" id="UP001055879"/>
    </source>
</evidence>
<accession>A0ACB8XS95</accession>
<gene>
    <name evidence="1" type="ORF">L6452_39233</name>
</gene>
<dbReference type="EMBL" id="CM042061">
    <property type="protein sequence ID" value="KAI3673119.1"/>
    <property type="molecule type" value="Genomic_DNA"/>
</dbReference>
<evidence type="ECO:0000313" key="1">
    <source>
        <dbReference type="EMBL" id="KAI3673119.1"/>
    </source>
</evidence>
<protein>
    <submittedName>
        <fullName evidence="1">Uncharacterized protein</fullName>
    </submittedName>
</protein>
<reference evidence="2" key="1">
    <citation type="journal article" date="2022" name="Mol. Ecol. Resour.">
        <title>The genomes of chicory, endive, great burdock and yacon provide insights into Asteraceae palaeo-polyploidization history and plant inulin production.</title>
        <authorList>
            <person name="Fan W."/>
            <person name="Wang S."/>
            <person name="Wang H."/>
            <person name="Wang A."/>
            <person name="Jiang F."/>
            <person name="Liu H."/>
            <person name="Zhao H."/>
            <person name="Xu D."/>
            <person name="Zhang Y."/>
        </authorList>
    </citation>
    <scope>NUCLEOTIDE SEQUENCE [LARGE SCALE GENOMIC DNA]</scope>
    <source>
        <strain evidence="2">cv. Niubang</strain>
    </source>
</reference>
<proteinExistence type="predicted"/>
<dbReference type="Proteomes" id="UP001055879">
    <property type="component" value="Linkage Group LG15"/>
</dbReference>
<comment type="caution">
    <text evidence="1">The sequence shown here is derived from an EMBL/GenBank/DDBJ whole genome shotgun (WGS) entry which is preliminary data.</text>
</comment>
<organism evidence="1 2">
    <name type="scientific">Arctium lappa</name>
    <name type="common">Greater burdock</name>
    <name type="synonym">Lappa major</name>
    <dbReference type="NCBI Taxonomy" id="4217"/>
    <lineage>
        <taxon>Eukaryota</taxon>
        <taxon>Viridiplantae</taxon>
        <taxon>Streptophyta</taxon>
        <taxon>Embryophyta</taxon>
        <taxon>Tracheophyta</taxon>
        <taxon>Spermatophyta</taxon>
        <taxon>Magnoliopsida</taxon>
        <taxon>eudicotyledons</taxon>
        <taxon>Gunneridae</taxon>
        <taxon>Pentapetalae</taxon>
        <taxon>asterids</taxon>
        <taxon>campanulids</taxon>
        <taxon>Asterales</taxon>
        <taxon>Asteraceae</taxon>
        <taxon>Carduoideae</taxon>
        <taxon>Cardueae</taxon>
        <taxon>Arctiinae</taxon>
        <taxon>Arctium</taxon>
    </lineage>
</organism>
<name>A0ACB8XS95_ARCLA</name>
<reference evidence="1 2" key="2">
    <citation type="journal article" date="2022" name="Mol. Ecol. Resour.">
        <title>The genomes of chicory, endive, great burdock and yacon provide insights into Asteraceae paleo-polyploidization history and plant inulin production.</title>
        <authorList>
            <person name="Fan W."/>
            <person name="Wang S."/>
            <person name="Wang H."/>
            <person name="Wang A."/>
            <person name="Jiang F."/>
            <person name="Liu H."/>
            <person name="Zhao H."/>
            <person name="Xu D."/>
            <person name="Zhang Y."/>
        </authorList>
    </citation>
    <scope>NUCLEOTIDE SEQUENCE [LARGE SCALE GENOMIC DNA]</scope>
    <source>
        <strain evidence="2">cv. Niubang</strain>
    </source>
</reference>